<name>A0A0E0EPU5_9ORYZ</name>
<keyword evidence="3" id="KW-1185">Reference proteome</keyword>
<sequence>MPAIVQSPSPENCRPNPRAIGFVSMRRIHFLTSPSFPPSSCARRSDLLSHSLVRPVHSLGAPHPGTPPAAGVSVFQPPKSRRPSSPSSVFNRRREEGRDGKEEEKKKKEKETKADRVYYILDGNLAYFEDRIIRLPISGLFALEQGKNARTPLDAERYIQSAWGLKFMEQVPLLLVT</sequence>
<feature type="compositionally biased region" description="Low complexity" evidence="1">
    <location>
        <begin position="60"/>
        <end position="71"/>
    </location>
</feature>
<accession>A0A0E0EPU5</accession>
<dbReference type="AlphaFoldDB" id="A0A0E0EPU5"/>
<protein>
    <submittedName>
        <fullName evidence="2">Uncharacterized protein</fullName>
    </submittedName>
</protein>
<organism evidence="2">
    <name type="scientific">Oryza meridionalis</name>
    <dbReference type="NCBI Taxonomy" id="40149"/>
    <lineage>
        <taxon>Eukaryota</taxon>
        <taxon>Viridiplantae</taxon>
        <taxon>Streptophyta</taxon>
        <taxon>Embryophyta</taxon>
        <taxon>Tracheophyta</taxon>
        <taxon>Spermatophyta</taxon>
        <taxon>Magnoliopsida</taxon>
        <taxon>Liliopsida</taxon>
        <taxon>Poales</taxon>
        <taxon>Poaceae</taxon>
        <taxon>BOP clade</taxon>
        <taxon>Oryzoideae</taxon>
        <taxon>Oryzeae</taxon>
        <taxon>Oryzinae</taxon>
        <taxon>Oryza</taxon>
    </lineage>
</organism>
<dbReference type="Proteomes" id="UP000008021">
    <property type="component" value="Chromosome 9"/>
</dbReference>
<evidence type="ECO:0000313" key="2">
    <source>
        <dbReference type="EnsemblPlants" id="OMERI09G01650.1"/>
    </source>
</evidence>
<dbReference type="Gramene" id="OMERI09G01650.1">
    <property type="protein sequence ID" value="OMERI09G01650.1"/>
    <property type="gene ID" value="OMERI09G01650"/>
</dbReference>
<proteinExistence type="predicted"/>
<reference evidence="2" key="1">
    <citation type="submission" date="2015-04" db="UniProtKB">
        <authorList>
            <consortium name="EnsemblPlants"/>
        </authorList>
    </citation>
    <scope>IDENTIFICATION</scope>
</reference>
<feature type="region of interest" description="Disordered" evidence="1">
    <location>
        <begin position="58"/>
        <end position="109"/>
    </location>
</feature>
<evidence type="ECO:0000313" key="3">
    <source>
        <dbReference type="Proteomes" id="UP000008021"/>
    </source>
</evidence>
<dbReference type="EnsemblPlants" id="OMERI09G01650.1">
    <property type="protein sequence ID" value="OMERI09G01650.1"/>
    <property type="gene ID" value="OMERI09G01650"/>
</dbReference>
<evidence type="ECO:0000256" key="1">
    <source>
        <dbReference type="SAM" id="MobiDB-lite"/>
    </source>
</evidence>
<feature type="compositionally biased region" description="Basic and acidic residues" evidence="1">
    <location>
        <begin position="92"/>
        <end position="109"/>
    </location>
</feature>
<reference evidence="2" key="2">
    <citation type="submission" date="2018-05" db="EMBL/GenBank/DDBJ databases">
        <title>OmerRS3 (Oryza meridionalis Reference Sequence Version 3).</title>
        <authorList>
            <person name="Zhang J."/>
            <person name="Kudrna D."/>
            <person name="Lee S."/>
            <person name="Talag J."/>
            <person name="Welchert J."/>
            <person name="Wing R.A."/>
        </authorList>
    </citation>
    <scope>NUCLEOTIDE SEQUENCE [LARGE SCALE GENOMIC DNA]</scope>
    <source>
        <strain evidence="2">cv. OR44</strain>
    </source>
</reference>